<dbReference type="AlphaFoldDB" id="A0A2N3KZ86"/>
<evidence type="ECO:0000313" key="5">
    <source>
        <dbReference type="Proteomes" id="UP000233458"/>
    </source>
</evidence>
<dbReference type="GO" id="GO:0004222">
    <property type="term" value="F:metalloendopeptidase activity"/>
    <property type="evidence" value="ECO:0007669"/>
    <property type="project" value="TreeGrafter"/>
</dbReference>
<keyword evidence="1" id="KW-0732">Signal</keyword>
<feature type="domain" description="M23ase beta-sheet core" evidence="2">
    <location>
        <begin position="173"/>
        <end position="266"/>
    </location>
</feature>
<dbReference type="EMBL" id="NWTK01000001">
    <property type="protein sequence ID" value="PKR55790.1"/>
    <property type="molecule type" value="Genomic_DNA"/>
</dbReference>
<feature type="signal peptide" evidence="1">
    <location>
        <begin position="1"/>
        <end position="25"/>
    </location>
</feature>
<evidence type="ECO:0000313" key="4">
    <source>
        <dbReference type="EMBL" id="PKR55790.1"/>
    </source>
</evidence>
<sequence>MRSNFVAVALTLMGVVITAPLAARADEPAFKGSFTQGGIVFGETTPGTKVELDGEKIDTVAPDGNFVLGFSRDYEGPATVTLLHGDGSTEQFTYPITHRTFDIQRIDGLPKKMVTPDPAVMERIHDDSRQAREARVARFDQEYYNSGFIWPATGRISGVYGSQRILNGEPRAPHWGVDIAVPSGTPIVAPADGVVTLAHPDMYFSGATLFVDHGLGVVSAFLHLSKIDVKVGDVVHQGDVIAHSGASGRATGPHLDWRVNVGPTRIDAALLVPPMEQVLAGAKK</sequence>
<proteinExistence type="predicted"/>
<dbReference type="InterPro" id="IPR050570">
    <property type="entry name" value="Cell_wall_metabolism_enzyme"/>
</dbReference>
<dbReference type="SUPFAM" id="SSF51261">
    <property type="entry name" value="Duplicated hybrid motif"/>
    <property type="match status" value="1"/>
</dbReference>
<name>A0A2N3KZ86_9PROT</name>
<organism evidence="4 6">
    <name type="scientific">Thalassospira marina</name>
    <dbReference type="NCBI Taxonomy" id="2048283"/>
    <lineage>
        <taxon>Bacteria</taxon>
        <taxon>Pseudomonadati</taxon>
        <taxon>Pseudomonadota</taxon>
        <taxon>Alphaproteobacteria</taxon>
        <taxon>Rhodospirillales</taxon>
        <taxon>Thalassospiraceae</taxon>
        <taxon>Thalassospira</taxon>
    </lineage>
</organism>
<dbReference type="KEGG" id="thac:CSC3H3_03370"/>
<dbReference type="PANTHER" id="PTHR21666:SF285">
    <property type="entry name" value="M23 FAMILY METALLOPEPTIDASE"/>
    <property type="match status" value="1"/>
</dbReference>
<dbReference type="FunFam" id="2.70.70.10:FF:000019">
    <property type="entry name" value="M23 family peptidase"/>
    <property type="match status" value="1"/>
</dbReference>
<dbReference type="Pfam" id="PF01551">
    <property type="entry name" value="Peptidase_M23"/>
    <property type="match status" value="1"/>
</dbReference>
<evidence type="ECO:0000259" key="2">
    <source>
        <dbReference type="Pfam" id="PF01551"/>
    </source>
</evidence>
<dbReference type="Proteomes" id="UP000233458">
    <property type="component" value="Chromosome"/>
</dbReference>
<feature type="chain" id="PRO_5014723257" evidence="1">
    <location>
        <begin position="26"/>
        <end position="284"/>
    </location>
</feature>
<evidence type="ECO:0000256" key="1">
    <source>
        <dbReference type="SAM" id="SignalP"/>
    </source>
</evidence>
<evidence type="ECO:0000313" key="3">
    <source>
        <dbReference type="EMBL" id="AUG51862.1"/>
    </source>
</evidence>
<dbReference type="PANTHER" id="PTHR21666">
    <property type="entry name" value="PEPTIDASE-RELATED"/>
    <property type="match status" value="1"/>
</dbReference>
<dbReference type="CDD" id="cd12797">
    <property type="entry name" value="M23_peptidase"/>
    <property type="match status" value="1"/>
</dbReference>
<dbReference type="RefSeq" id="WP_101263783.1">
    <property type="nucleotide sequence ID" value="NZ_CP024199.1"/>
</dbReference>
<accession>A0A2N3KZ86</accession>
<dbReference type="Proteomes" id="UP000233597">
    <property type="component" value="Unassembled WGS sequence"/>
</dbReference>
<reference evidence="3 5" key="2">
    <citation type="submission" date="2017-10" db="EMBL/GenBank/DDBJ databases">
        <title>Biodiversity and function of Thalassospira species in the particle-attached aromatic-hydrocarbon-degrading consortia from the surface seawater of the China South Sea.</title>
        <authorList>
            <person name="Dong C."/>
            <person name="Liu R."/>
            <person name="Shao Z."/>
        </authorList>
    </citation>
    <scope>NUCLEOTIDE SEQUENCE [LARGE SCALE GENOMIC DNA]</scope>
    <source>
        <strain evidence="3 5">CSC3H3</strain>
    </source>
</reference>
<evidence type="ECO:0000313" key="6">
    <source>
        <dbReference type="Proteomes" id="UP000233597"/>
    </source>
</evidence>
<dbReference type="InterPro" id="IPR011055">
    <property type="entry name" value="Dup_hybrid_motif"/>
</dbReference>
<dbReference type="EMBL" id="CP024199">
    <property type="protein sequence ID" value="AUG51862.1"/>
    <property type="molecule type" value="Genomic_DNA"/>
</dbReference>
<reference evidence="4 6" key="1">
    <citation type="submission" date="2017-09" db="EMBL/GenBank/DDBJ databases">
        <title>Biodiversity and function of Thalassospira species in the particle-attached aromatic-hydrocarbon-degrading consortia from the surface seawater of the South China Sea.</title>
        <authorList>
            <person name="Dong C."/>
            <person name="Liu R."/>
            <person name="Shao Z."/>
        </authorList>
    </citation>
    <scope>NUCLEOTIDE SEQUENCE [LARGE SCALE GENOMIC DNA]</scope>
    <source>
        <strain evidence="4 6">CSC1P2</strain>
    </source>
</reference>
<gene>
    <name evidence="4" type="ORF">COO20_00775</name>
    <name evidence="3" type="ORF">CSC3H3_03370</name>
</gene>
<dbReference type="Gene3D" id="2.70.70.10">
    <property type="entry name" value="Glucose Permease (Domain IIA)"/>
    <property type="match status" value="1"/>
</dbReference>
<keyword evidence="5" id="KW-1185">Reference proteome</keyword>
<dbReference type="InterPro" id="IPR016047">
    <property type="entry name" value="M23ase_b-sheet_dom"/>
</dbReference>
<protein>
    <submittedName>
        <fullName evidence="4">Peptidase M23</fullName>
    </submittedName>
</protein>
<dbReference type="OrthoDB" id="9815245at2"/>